<evidence type="ECO:0000256" key="7">
    <source>
        <dbReference type="PROSITE-ProRule" id="PRU00042"/>
    </source>
</evidence>
<feature type="compositionally biased region" description="Basic residues" evidence="8">
    <location>
        <begin position="14"/>
        <end position="27"/>
    </location>
</feature>
<dbReference type="FunFam" id="3.30.160.60:FF:000145">
    <property type="entry name" value="Zinc finger protein 574"/>
    <property type="match status" value="1"/>
</dbReference>
<feature type="region of interest" description="Disordered" evidence="8">
    <location>
        <begin position="125"/>
        <end position="175"/>
    </location>
</feature>
<comment type="subcellular location">
    <subcellularLocation>
        <location evidence="1">Nucleus</location>
    </subcellularLocation>
</comment>
<dbReference type="InterPro" id="IPR036236">
    <property type="entry name" value="Znf_C2H2_sf"/>
</dbReference>
<dbReference type="PROSITE" id="PS50157">
    <property type="entry name" value="ZINC_FINGER_C2H2_2"/>
    <property type="match status" value="3"/>
</dbReference>
<gene>
    <name evidence="10" type="ORF">BSL78_09272</name>
</gene>
<evidence type="ECO:0000256" key="5">
    <source>
        <dbReference type="ARBA" id="ARBA00022833"/>
    </source>
</evidence>
<evidence type="ECO:0000256" key="6">
    <source>
        <dbReference type="ARBA" id="ARBA00023242"/>
    </source>
</evidence>
<feature type="region of interest" description="Disordered" evidence="8">
    <location>
        <begin position="365"/>
        <end position="386"/>
    </location>
</feature>
<dbReference type="OrthoDB" id="8634051at2759"/>
<dbReference type="STRING" id="307972.A0A2G8L0V0"/>
<dbReference type="PROSITE" id="PS00028">
    <property type="entry name" value="ZINC_FINGER_C2H2_1"/>
    <property type="match status" value="3"/>
</dbReference>
<name>A0A2G8L0V0_STIJA</name>
<keyword evidence="6" id="KW-0539">Nucleus</keyword>
<dbReference type="FunFam" id="3.30.160.60:FF:000446">
    <property type="entry name" value="Zinc finger protein"/>
    <property type="match status" value="1"/>
</dbReference>
<dbReference type="EMBL" id="MRZV01000272">
    <property type="protein sequence ID" value="PIK53835.1"/>
    <property type="molecule type" value="Genomic_DNA"/>
</dbReference>
<evidence type="ECO:0000313" key="11">
    <source>
        <dbReference type="Proteomes" id="UP000230750"/>
    </source>
</evidence>
<dbReference type="SMART" id="SM00355">
    <property type="entry name" value="ZnF_C2H2"/>
    <property type="match status" value="6"/>
</dbReference>
<dbReference type="SUPFAM" id="SSF57667">
    <property type="entry name" value="beta-beta-alpha zinc fingers"/>
    <property type="match status" value="2"/>
</dbReference>
<feature type="domain" description="C2H2-type" evidence="9">
    <location>
        <begin position="628"/>
        <end position="651"/>
    </location>
</feature>
<protein>
    <recommendedName>
        <fullName evidence="9">C2H2-type domain-containing protein</fullName>
    </recommendedName>
</protein>
<evidence type="ECO:0000256" key="8">
    <source>
        <dbReference type="SAM" id="MobiDB-lite"/>
    </source>
</evidence>
<evidence type="ECO:0000256" key="3">
    <source>
        <dbReference type="ARBA" id="ARBA00022737"/>
    </source>
</evidence>
<keyword evidence="4 7" id="KW-0863">Zinc-finger</keyword>
<dbReference type="GO" id="GO:0005634">
    <property type="term" value="C:nucleus"/>
    <property type="evidence" value="ECO:0007669"/>
    <property type="project" value="UniProtKB-SubCell"/>
</dbReference>
<feature type="compositionally biased region" description="Basic residues" evidence="8">
    <location>
        <begin position="149"/>
        <end position="164"/>
    </location>
</feature>
<reference evidence="10 11" key="1">
    <citation type="journal article" date="2017" name="PLoS Biol.">
        <title>The sea cucumber genome provides insights into morphological evolution and visceral regeneration.</title>
        <authorList>
            <person name="Zhang X."/>
            <person name="Sun L."/>
            <person name="Yuan J."/>
            <person name="Sun Y."/>
            <person name="Gao Y."/>
            <person name="Zhang L."/>
            <person name="Li S."/>
            <person name="Dai H."/>
            <person name="Hamel J.F."/>
            <person name="Liu C."/>
            <person name="Yu Y."/>
            <person name="Liu S."/>
            <person name="Lin W."/>
            <person name="Guo K."/>
            <person name="Jin S."/>
            <person name="Xu P."/>
            <person name="Storey K.B."/>
            <person name="Huan P."/>
            <person name="Zhang T."/>
            <person name="Zhou Y."/>
            <person name="Zhang J."/>
            <person name="Lin C."/>
            <person name="Li X."/>
            <person name="Xing L."/>
            <person name="Huo D."/>
            <person name="Sun M."/>
            <person name="Wang L."/>
            <person name="Mercier A."/>
            <person name="Li F."/>
            <person name="Yang H."/>
            <person name="Xiang J."/>
        </authorList>
    </citation>
    <scope>NUCLEOTIDE SEQUENCE [LARGE SCALE GENOMIC DNA]</scope>
    <source>
        <strain evidence="10">Shaxun</strain>
        <tissue evidence="10">Muscle</tissue>
    </source>
</reference>
<evidence type="ECO:0000256" key="4">
    <source>
        <dbReference type="ARBA" id="ARBA00022771"/>
    </source>
</evidence>
<accession>A0A2G8L0V0</accession>
<evidence type="ECO:0000313" key="10">
    <source>
        <dbReference type="EMBL" id="PIK53835.1"/>
    </source>
</evidence>
<sequence>MSSVKGLHSDRLKVKLHKSKKSKSKKHERTLITLEEAIDKWEDLRDRGGWTNEELAHHLLDVHKVHCDMQTCMSRLHALEQPLFVSSLTQSSLMKGQATIDDSNKTSGERESAVKCDEPIARRRAPSQRIAARDKNQVTVETVPESSLPRRKTMVSTRKRKRSQNKSAGTDRKKIKVPDETPAVTIMYELADEMTAGGTIQDISPGQEARLKEEFDLVSDTNTDSLQEERDTNDSTPPKVKKPRNPPKWAISWREMEITFSCKVCEFQTTSPVFACDHLLLAHPDIVEPLQEYLDKETVPGSEESLLKFVVETSKSKENGKLAAAAAEEDKSVLDKTKTGVEDFDETFVVPVYNDPVTDSEQVYTHEGSDEPALGETATINQGKSNNTEEEIATANQGYGQVVMDTGVTNQTGKDKEMNSFGETPKSRLEGLQNDEVSREQMKEKNSLKGSTKDGTNLSKNEPFSEFSLIEMEEFITYIRRWMHVDKHCNKCHSKIKGQRLTNLHHCAANTGVTLCEICGKYYRNNGYGNHVRQVHNKGKARARCKHCNKEMTASALFKHFRYVHERELHKVACGMCGKMMSTKEHLRRHEIIHRVELPFKCPFCQRGFSQKSNMHHHIRQHTGEQPYSCDHCLRAFTHKVSLKNHLKKQHGIDLWKQGQTGGGRPKPKDADEEKNMDAGN</sequence>
<feature type="domain" description="C2H2-type" evidence="9">
    <location>
        <begin position="572"/>
        <end position="599"/>
    </location>
</feature>
<feature type="region of interest" description="Disordered" evidence="8">
    <location>
        <begin position="653"/>
        <end position="681"/>
    </location>
</feature>
<dbReference type="AlphaFoldDB" id="A0A2G8L0V0"/>
<feature type="region of interest" description="Disordered" evidence="8">
    <location>
        <begin position="220"/>
        <end position="247"/>
    </location>
</feature>
<feature type="domain" description="C2H2-type" evidence="9">
    <location>
        <begin position="600"/>
        <end position="627"/>
    </location>
</feature>
<evidence type="ECO:0000256" key="1">
    <source>
        <dbReference type="ARBA" id="ARBA00004123"/>
    </source>
</evidence>
<evidence type="ECO:0000259" key="9">
    <source>
        <dbReference type="PROSITE" id="PS50157"/>
    </source>
</evidence>
<keyword evidence="3" id="KW-0677">Repeat</keyword>
<keyword evidence="5" id="KW-0862">Zinc</keyword>
<dbReference type="Proteomes" id="UP000230750">
    <property type="component" value="Unassembled WGS sequence"/>
</dbReference>
<dbReference type="Gene3D" id="3.30.160.60">
    <property type="entry name" value="Classic Zinc Finger"/>
    <property type="match status" value="3"/>
</dbReference>
<dbReference type="PANTHER" id="PTHR24406">
    <property type="entry name" value="TRANSCRIPTIONAL REPRESSOR CTCFL-RELATED"/>
    <property type="match status" value="1"/>
</dbReference>
<feature type="region of interest" description="Disordered" evidence="8">
    <location>
        <begin position="1"/>
        <end position="27"/>
    </location>
</feature>
<keyword evidence="2" id="KW-0479">Metal-binding</keyword>
<dbReference type="InterPro" id="IPR050888">
    <property type="entry name" value="ZnF_C2H2-type_TF"/>
</dbReference>
<proteinExistence type="predicted"/>
<keyword evidence="11" id="KW-1185">Reference proteome</keyword>
<feature type="compositionally biased region" description="Basic and acidic residues" evidence="8">
    <location>
        <begin position="667"/>
        <end position="681"/>
    </location>
</feature>
<feature type="compositionally biased region" description="Polar residues" evidence="8">
    <location>
        <begin position="448"/>
        <end position="461"/>
    </location>
</feature>
<organism evidence="10 11">
    <name type="scientific">Stichopus japonicus</name>
    <name type="common">Sea cucumber</name>
    <dbReference type="NCBI Taxonomy" id="307972"/>
    <lineage>
        <taxon>Eukaryota</taxon>
        <taxon>Metazoa</taxon>
        <taxon>Echinodermata</taxon>
        <taxon>Eleutherozoa</taxon>
        <taxon>Echinozoa</taxon>
        <taxon>Holothuroidea</taxon>
        <taxon>Aspidochirotacea</taxon>
        <taxon>Aspidochirotida</taxon>
        <taxon>Stichopodidae</taxon>
        <taxon>Apostichopus</taxon>
    </lineage>
</organism>
<dbReference type="InterPro" id="IPR013087">
    <property type="entry name" value="Znf_C2H2_type"/>
</dbReference>
<feature type="compositionally biased region" description="Basic and acidic residues" evidence="8">
    <location>
        <begin position="436"/>
        <end position="447"/>
    </location>
</feature>
<dbReference type="GO" id="GO:0008270">
    <property type="term" value="F:zinc ion binding"/>
    <property type="evidence" value="ECO:0007669"/>
    <property type="project" value="UniProtKB-KW"/>
</dbReference>
<feature type="region of interest" description="Disordered" evidence="8">
    <location>
        <begin position="410"/>
        <end position="461"/>
    </location>
</feature>
<evidence type="ECO:0000256" key="2">
    <source>
        <dbReference type="ARBA" id="ARBA00022723"/>
    </source>
</evidence>
<comment type="caution">
    <text evidence="10">The sequence shown here is derived from an EMBL/GenBank/DDBJ whole genome shotgun (WGS) entry which is preliminary data.</text>
</comment>